<feature type="region of interest" description="Disordered" evidence="1">
    <location>
        <begin position="376"/>
        <end position="420"/>
    </location>
</feature>
<gene>
    <name evidence="4" type="primary">LOC112285466</name>
    <name evidence="3" type="ORF">PHYPA_001141</name>
</gene>
<feature type="compositionally biased region" description="Basic and acidic residues" evidence="1">
    <location>
        <begin position="325"/>
        <end position="341"/>
    </location>
</feature>
<feature type="region of interest" description="Disordered" evidence="1">
    <location>
        <begin position="1"/>
        <end position="23"/>
    </location>
</feature>
<dbReference type="InterPro" id="IPR001251">
    <property type="entry name" value="CRAL-TRIO_dom"/>
</dbReference>
<dbReference type="Gene3D" id="3.40.525.10">
    <property type="entry name" value="CRAL-TRIO lipid binding domain"/>
    <property type="match status" value="1"/>
</dbReference>
<dbReference type="OrthoDB" id="75724at2759"/>
<dbReference type="RefSeq" id="XP_024382101.1">
    <property type="nucleotide sequence ID" value="XM_024526333.2"/>
</dbReference>
<dbReference type="Gramene" id="Pp3c1_24930V3.1">
    <property type="protein sequence ID" value="Pp3c1_24930V3.1"/>
    <property type="gene ID" value="Pp3c1_24930"/>
</dbReference>
<dbReference type="InterPro" id="IPR036865">
    <property type="entry name" value="CRAL-TRIO_dom_sf"/>
</dbReference>
<feature type="compositionally biased region" description="Low complexity" evidence="1">
    <location>
        <begin position="240"/>
        <end position="251"/>
    </location>
</feature>
<feature type="region of interest" description="Disordered" evidence="1">
    <location>
        <begin position="231"/>
        <end position="251"/>
    </location>
</feature>
<dbReference type="RefSeq" id="XP_024382092.1">
    <property type="nucleotide sequence ID" value="XM_024526324.2"/>
</dbReference>
<dbReference type="PANTHER" id="PTHR47104:SF1">
    <property type="entry name" value="SEC14P-LIKE PHOSPHATIDYLINOSITOL TRANSFER FAMILY PROTEIN"/>
    <property type="match status" value="1"/>
</dbReference>
<dbReference type="FunCoup" id="A0A2K1L9K9">
    <property type="interactions" value="272"/>
</dbReference>
<dbReference type="Gramene" id="Pp3c1_24930V3.4">
    <property type="protein sequence ID" value="Pp3c1_24930V3.4"/>
    <property type="gene ID" value="Pp3c1_24930"/>
</dbReference>
<dbReference type="EnsemblPlants" id="Pp3c1_24930V3.4">
    <property type="protein sequence ID" value="Pp3c1_24930V3.4"/>
    <property type="gene ID" value="Pp3c1_24930"/>
</dbReference>
<dbReference type="RefSeq" id="XP_073391788.1">
    <property type="nucleotide sequence ID" value="XM_073535687.1"/>
</dbReference>
<dbReference type="InterPro" id="IPR036273">
    <property type="entry name" value="CRAL/TRIO_N_dom_sf"/>
</dbReference>
<reference evidence="3 5" key="1">
    <citation type="journal article" date="2008" name="Science">
        <title>The Physcomitrella genome reveals evolutionary insights into the conquest of land by plants.</title>
        <authorList>
            <person name="Rensing S."/>
            <person name="Lang D."/>
            <person name="Zimmer A."/>
            <person name="Terry A."/>
            <person name="Salamov A."/>
            <person name="Shapiro H."/>
            <person name="Nishiyama T."/>
            <person name="Perroud P.-F."/>
            <person name="Lindquist E."/>
            <person name="Kamisugi Y."/>
            <person name="Tanahashi T."/>
            <person name="Sakakibara K."/>
            <person name="Fujita T."/>
            <person name="Oishi K."/>
            <person name="Shin-I T."/>
            <person name="Kuroki Y."/>
            <person name="Toyoda A."/>
            <person name="Suzuki Y."/>
            <person name="Hashimoto A."/>
            <person name="Yamaguchi K."/>
            <person name="Sugano A."/>
            <person name="Kohara Y."/>
            <person name="Fujiyama A."/>
            <person name="Anterola A."/>
            <person name="Aoki S."/>
            <person name="Ashton N."/>
            <person name="Barbazuk W.B."/>
            <person name="Barker E."/>
            <person name="Bennetzen J."/>
            <person name="Bezanilla M."/>
            <person name="Blankenship R."/>
            <person name="Cho S.H."/>
            <person name="Dutcher S."/>
            <person name="Estelle M."/>
            <person name="Fawcett J.A."/>
            <person name="Gundlach H."/>
            <person name="Hanada K."/>
            <person name="Heyl A."/>
            <person name="Hicks K.A."/>
            <person name="Hugh J."/>
            <person name="Lohr M."/>
            <person name="Mayer K."/>
            <person name="Melkozernov A."/>
            <person name="Murata T."/>
            <person name="Nelson D."/>
            <person name="Pils B."/>
            <person name="Prigge M."/>
            <person name="Reiss B."/>
            <person name="Renner T."/>
            <person name="Rombauts S."/>
            <person name="Rushton P."/>
            <person name="Sanderfoot A."/>
            <person name="Schween G."/>
            <person name="Shiu S.-H."/>
            <person name="Stueber K."/>
            <person name="Theodoulou F.L."/>
            <person name="Tu H."/>
            <person name="Van de Peer Y."/>
            <person name="Verrier P.J."/>
            <person name="Waters E."/>
            <person name="Wood A."/>
            <person name="Yang L."/>
            <person name="Cove D."/>
            <person name="Cuming A."/>
            <person name="Hasebe M."/>
            <person name="Lucas S."/>
            <person name="Mishler D.B."/>
            <person name="Reski R."/>
            <person name="Grigoriev I."/>
            <person name="Quatrano R.S."/>
            <person name="Boore J.L."/>
        </authorList>
    </citation>
    <scope>NUCLEOTIDE SEQUENCE [LARGE SCALE GENOMIC DNA]</scope>
    <source>
        <strain evidence="4 5">cv. Gransden 2004</strain>
    </source>
</reference>
<keyword evidence="5" id="KW-1185">Reference proteome</keyword>
<dbReference type="CDD" id="cd00170">
    <property type="entry name" value="SEC14"/>
    <property type="match status" value="1"/>
</dbReference>
<dbReference type="Proteomes" id="UP000006727">
    <property type="component" value="Chromosome 1"/>
</dbReference>
<accession>A0A2K1L9K9</accession>
<dbReference type="EnsemblPlants" id="Pp3c1_24930V3.5">
    <property type="protein sequence ID" value="Pp3c1_24930V3.5"/>
    <property type="gene ID" value="Pp3c1_24930"/>
</dbReference>
<dbReference type="AlphaFoldDB" id="A0A2K1L9K9"/>
<feature type="domain" description="CRAL-TRIO" evidence="2">
    <location>
        <begin position="100"/>
        <end position="238"/>
    </location>
</feature>
<dbReference type="KEGG" id="ppp:112285466"/>
<evidence type="ECO:0000313" key="5">
    <source>
        <dbReference type="Proteomes" id="UP000006727"/>
    </source>
</evidence>
<dbReference type="RefSeq" id="XP_073391785.1">
    <property type="nucleotide sequence ID" value="XM_073535684.1"/>
</dbReference>
<evidence type="ECO:0000313" key="3">
    <source>
        <dbReference type="EMBL" id="PNR62717.1"/>
    </source>
</evidence>
<dbReference type="Gramene" id="Pp3c1_24930V3.3">
    <property type="protein sequence ID" value="Pp3c1_24930V3.3"/>
    <property type="gene ID" value="Pp3c1_24930"/>
</dbReference>
<evidence type="ECO:0000256" key="1">
    <source>
        <dbReference type="SAM" id="MobiDB-lite"/>
    </source>
</evidence>
<feature type="region of interest" description="Disordered" evidence="1">
    <location>
        <begin position="280"/>
        <end position="299"/>
    </location>
</feature>
<dbReference type="EMBL" id="ABEU02000001">
    <property type="protein sequence ID" value="PNR62717.1"/>
    <property type="molecule type" value="Genomic_DNA"/>
</dbReference>
<feature type="region of interest" description="Disordered" evidence="1">
    <location>
        <begin position="322"/>
        <end position="341"/>
    </location>
</feature>
<evidence type="ECO:0000313" key="4">
    <source>
        <dbReference type="EnsemblPlants" id="Pp3c1_24930V3.1"/>
    </source>
</evidence>
<proteinExistence type="predicted"/>
<feature type="compositionally biased region" description="Polar residues" evidence="1">
    <location>
        <begin position="284"/>
        <end position="294"/>
    </location>
</feature>
<dbReference type="EnsemblPlants" id="Pp3c1_24930V3.2">
    <property type="protein sequence ID" value="Pp3c1_24930V3.2"/>
    <property type="gene ID" value="Pp3c1_24930"/>
</dbReference>
<dbReference type="PaxDb" id="3218-PP1S59_56V6.1"/>
<dbReference type="EnsemblPlants" id="Pp3c1_24930V3.1">
    <property type="protein sequence ID" value="Pp3c1_24930V3.1"/>
    <property type="gene ID" value="Pp3c1_24930"/>
</dbReference>
<dbReference type="Gramene" id="Pp3c1_24930V3.5">
    <property type="protein sequence ID" value="Pp3c1_24930V3.5"/>
    <property type="gene ID" value="Pp3c1_24930"/>
</dbReference>
<dbReference type="EnsemblPlants" id="Pp3c1_24930V3.3">
    <property type="protein sequence ID" value="Pp3c1_24930V3.3"/>
    <property type="gene ID" value="Pp3c1_24930"/>
</dbReference>
<reference evidence="3 5" key="2">
    <citation type="journal article" date="2018" name="Plant J.">
        <title>The Physcomitrella patens chromosome-scale assembly reveals moss genome structure and evolution.</title>
        <authorList>
            <person name="Lang D."/>
            <person name="Ullrich K.K."/>
            <person name="Murat F."/>
            <person name="Fuchs J."/>
            <person name="Jenkins J."/>
            <person name="Haas F.B."/>
            <person name="Piednoel M."/>
            <person name="Gundlach H."/>
            <person name="Van Bel M."/>
            <person name="Meyberg R."/>
            <person name="Vives C."/>
            <person name="Morata J."/>
            <person name="Symeonidi A."/>
            <person name="Hiss M."/>
            <person name="Muchero W."/>
            <person name="Kamisugi Y."/>
            <person name="Saleh O."/>
            <person name="Blanc G."/>
            <person name="Decker E.L."/>
            <person name="van Gessel N."/>
            <person name="Grimwood J."/>
            <person name="Hayes R.D."/>
            <person name="Graham S.W."/>
            <person name="Gunter L.E."/>
            <person name="McDaniel S.F."/>
            <person name="Hoernstein S.N.W."/>
            <person name="Larsson A."/>
            <person name="Li F.W."/>
            <person name="Perroud P.F."/>
            <person name="Phillips J."/>
            <person name="Ranjan P."/>
            <person name="Rokshar D.S."/>
            <person name="Rothfels C.J."/>
            <person name="Schneider L."/>
            <person name="Shu S."/>
            <person name="Stevenson D.W."/>
            <person name="Thummler F."/>
            <person name="Tillich M."/>
            <person name="Villarreal Aguilar J.C."/>
            <person name="Widiez T."/>
            <person name="Wong G.K."/>
            <person name="Wymore A."/>
            <person name="Zhang Y."/>
            <person name="Zimmer A.D."/>
            <person name="Quatrano R.S."/>
            <person name="Mayer K.F.X."/>
            <person name="Goodstein D."/>
            <person name="Casacuberta J.M."/>
            <person name="Vandepoele K."/>
            <person name="Reski R."/>
            <person name="Cuming A.C."/>
            <person name="Tuskan G.A."/>
            <person name="Maumus F."/>
            <person name="Salse J."/>
            <person name="Schmutz J."/>
            <person name="Rensing S.A."/>
        </authorList>
    </citation>
    <scope>NUCLEOTIDE SEQUENCE [LARGE SCALE GENOMIC DNA]</scope>
    <source>
        <strain evidence="4 5">cv. Gransden 2004</strain>
    </source>
</reference>
<dbReference type="SUPFAM" id="SSF46938">
    <property type="entry name" value="CRAL/TRIO N-terminal domain"/>
    <property type="match status" value="1"/>
</dbReference>
<protein>
    <recommendedName>
        <fullName evidence="2">CRAL-TRIO domain-containing protein</fullName>
    </recommendedName>
</protein>
<dbReference type="GeneID" id="112285466"/>
<dbReference type="Gramene" id="Pp3c1_24930V3.2">
    <property type="protein sequence ID" value="Pp3c1_24930V3.2"/>
    <property type="gene ID" value="Pp3c1_24930"/>
</dbReference>
<evidence type="ECO:0000259" key="2">
    <source>
        <dbReference type="PROSITE" id="PS50191"/>
    </source>
</evidence>
<dbReference type="Pfam" id="PF00650">
    <property type="entry name" value="CRAL_TRIO"/>
    <property type="match status" value="1"/>
</dbReference>
<dbReference type="PANTHER" id="PTHR47104">
    <property type="entry name" value="SEC14P-LIKE PHOSPHATIDYLINOSITOL TRANSFER FAMILY PROTEIN"/>
    <property type="match status" value="1"/>
</dbReference>
<sequence length="469" mass="52984">MEQELVAVAASPAKVEPESTTKEKRKEVLQLVQKDNPLTKKELDFCDDACVDRYLKACGNSVRRAARMLKATLNWRDKIEIGYMIADEFPADIAAGSAYVAGHDEDGRPVLVIKRKPDHILNHTQKQYLRYLIFTMEVALAAMAPGVYQWVLIFDARGYSKASAPSPSGILTTLKILSDHYPERLAKAFIVDASSMFYHIWKGMCTFVDHPTRGKLHFAYTKDYKGTLKSQQSSKAVPLSPSSDSAPRRSSNACADDFKYLTSPQSTVQGRNDISLPTVYDASPKNNCQGQTRGKLSDGPELIHSVRTRSFSFSSIITMSYTAPEPRDGESSSFRKEPEEIVDEPKVVVTSSVRPKLTRAPWDGLVSIFYSQKKDEHKKQNLSRKEEEPVALDEPTKDEFKKEEHRKDDNVKEEQRRDEQKIRSLDSFLPYLSFVQEPYNEESYRALMKPPLGGLAMIISTELNSMDSF</sequence>
<dbReference type="SUPFAM" id="SSF52087">
    <property type="entry name" value="CRAL/TRIO domain"/>
    <property type="match status" value="1"/>
</dbReference>
<name>A0A2K1L9K9_PHYPA</name>
<dbReference type="SMART" id="SM00516">
    <property type="entry name" value="SEC14"/>
    <property type="match status" value="1"/>
</dbReference>
<dbReference type="PROSITE" id="PS50191">
    <property type="entry name" value="CRAL_TRIO"/>
    <property type="match status" value="1"/>
</dbReference>
<reference evidence="4" key="3">
    <citation type="submission" date="2020-12" db="UniProtKB">
        <authorList>
            <consortium name="EnsemblPlants"/>
        </authorList>
    </citation>
    <scope>IDENTIFICATION</scope>
</reference>
<organism evidence="3">
    <name type="scientific">Physcomitrium patens</name>
    <name type="common">Spreading-leaved earth moss</name>
    <name type="synonym">Physcomitrella patens</name>
    <dbReference type="NCBI Taxonomy" id="3218"/>
    <lineage>
        <taxon>Eukaryota</taxon>
        <taxon>Viridiplantae</taxon>
        <taxon>Streptophyta</taxon>
        <taxon>Embryophyta</taxon>
        <taxon>Bryophyta</taxon>
        <taxon>Bryophytina</taxon>
        <taxon>Bryopsida</taxon>
        <taxon>Funariidae</taxon>
        <taxon>Funariales</taxon>
        <taxon>Funariaceae</taxon>
        <taxon>Physcomitrium</taxon>
    </lineage>
</organism>